<dbReference type="OrthoDB" id="600316at2759"/>
<sequence>MIKPPPKSFAASVRAVLSDTICAGVIALVAFSLLVSIGDLVKGSSAAKGSRREIIGSVIEDVGLVGF</sequence>
<comment type="caution">
    <text evidence="2">The sequence shown here is derived from an EMBL/GenBank/DDBJ whole genome shotgun (WGS) entry which is preliminary data.</text>
</comment>
<gene>
    <name evidence="2" type="ORF">E2562_013347</name>
</gene>
<name>A0A6G1CGC7_9ORYZ</name>
<feature type="transmembrane region" description="Helical" evidence="1">
    <location>
        <begin position="20"/>
        <end position="41"/>
    </location>
</feature>
<evidence type="ECO:0000256" key="1">
    <source>
        <dbReference type="SAM" id="Phobius"/>
    </source>
</evidence>
<accession>A0A6G1CGC7</accession>
<keyword evidence="1" id="KW-1133">Transmembrane helix</keyword>
<keyword evidence="1" id="KW-0472">Membrane</keyword>
<evidence type="ECO:0000313" key="3">
    <source>
        <dbReference type="Proteomes" id="UP000479710"/>
    </source>
</evidence>
<keyword evidence="3" id="KW-1185">Reference proteome</keyword>
<reference evidence="2 3" key="1">
    <citation type="submission" date="2019-11" db="EMBL/GenBank/DDBJ databases">
        <title>Whole genome sequence of Oryza granulata.</title>
        <authorList>
            <person name="Li W."/>
        </authorList>
    </citation>
    <scope>NUCLEOTIDE SEQUENCE [LARGE SCALE GENOMIC DNA]</scope>
    <source>
        <strain evidence="3">cv. Menghai</strain>
        <tissue evidence="2">Leaf</tissue>
    </source>
</reference>
<keyword evidence="1" id="KW-0812">Transmembrane</keyword>
<organism evidence="2 3">
    <name type="scientific">Oryza meyeriana var. granulata</name>
    <dbReference type="NCBI Taxonomy" id="110450"/>
    <lineage>
        <taxon>Eukaryota</taxon>
        <taxon>Viridiplantae</taxon>
        <taxon>Streptophyta</taxon>
        <taxon>Embryophyta</taxon>
        <taxon>Tracheophyta</taxon>
        <taxon>Spermatophyta</taxon>
        <taxon>Magnoliopsida</taxon>
        <taxon>Liliopsida</taxon>
        <taxon>Poales</taxon>
        <taxon>Poaceae</taxon>
        <taxon>BOP clade</taxon>
        <taxon>Oryzoideae</taxon>
        <taxon>Oryzeae</taxon>
        <taxon>Oryzinae</taxon>
        <taxon>Oryza</taxon>
        <taxon>Oryza meyeriana</taxon>
    </lineage>
</organism>
<dbReference type="AlphaFoldDB" id="A0A6G1CGC7"/>
<proteinExistence type="predicted"/>
<evidence type="ECO:0000313" key="2">
    <source>
        <dbReference type="EMBL" id="KAF0899111.1"/>
    </source>
</evidence>
<dbReference type="Proteomes" id="UP000479710">
    <property type="component" value="Unassembled WGS sequence"/>
</dbReference>
<protein>
    <submittedName>
        <fullName evidence="2">Uncharacterized protein</fullName>
    </submittedName>
</protein>
<dbReference type="EMBL" id="SPHZ02000009">
    <property type="protein sequence ID" value="KAF0899111.1"/>
    <property type="molecule type" value="Genomic_DNA"/>
</dbReference>